<dbReference type="Proteomes" id="UP001054945">
    <property type="component" value="Unassembled WGS sequence"/>
</dbReference>
<dbReference type="InterPro" id="IPR039373">
    <property type="entry name" value="Peptidase_M28B"/>
</dbReference>
<dbReference type="PANTHER" id="PTHR10404:SF77">
    <property type="entry name" value="GLUTAMATE CARBOXYPEPTIDASE 2 HOMOLOG"/>
    <property type="match status" value="1"/>
</dbReference>
<sequence>MVSSEEIEKYIKAYSLEPHVAGSSIDRHFAKNIKSEWQKNGMDSVEIAEYNVLLSYPDKEKSNVVKIVNQNNDILTMESQDFQYLKSLGVPLEGKIFIARHWKLPADEIVWNAQDVKAAGLILYPDPENYNPPILKSDPYPKTWWLPPNVARTDSILWNGAGDPLTPGYPARYDANRLSINSATLPTVIVQPISYGNAYKLLSSLNGPEARKNGKGVSILHINLDLLLKILRGKSR</sequence>
<organism evidence="1 2">
    <name type="scientific">Caerostris extrusa</name>
    <name type="common">Bark spider</name>
    <name type="synonym">Caerostris bankana</name>
    <dbReference type="NCBI Taxonomy" id="172846"/>
    <lineage>
        <taxon>Eukaryota</taxon>
        <taxon>Metazoa</taxon>
        <taxon>Ecdysozoa</taxon>
        <taxon>Arthropoda</taxon>
        <taxon>Chelicerata</taxon>
        <taxon>Arachnida</taxon>
        <taxon>Araneae</taxon>
        <taxon>Araneomorphae</taxon>
        <taxon>Entelegynae</taxon>
        <taxon>Araneoidea</taxon>
        <taxon>Araneidae</taxon>
        <taxon>Caerostris</taxon>
    </lineage>
</organism>
<dbReference type="Gene3D" id="3.50.30.30">
    <property type="match status" value="1"/>
</dbReference>
<dbReference type="SUPFAM" id="SSF52025">
    <property type="entry name" value="PA domain"/>
    <property type="match status" value="1"/>
</dbReference>
<name>A0AAV4WZM4_CAEEX</name>
<protein>
    <submittedName>
        <fullName evidence="1">Glutamate carboxypeptidase 2</fullName>
    </submittedName>
</protein>
<keyword evidence="1" id="KW-0121">Carboxypeptidase</keyword>
<dbReference type="Gene3D" id="3.40.630.10">
    <property type="entry name" value="Zn peptidases"/>
    <property type="match status" value="1"/>
</dbReference>
<dbReference type="InterPro" id="IPR046450">
    <property type="entry name" value="PA_dom_sf"/>
</dbReference>
<keyword evidence="2" id="KW-1185">Reference proteome</keyword>
<keyword evidence="1" id="KW-0645">Protease</keyword>
<evidence type="ECO:0000313" key="2">
    <source>
        <dbReference type="Proteomes" id="UP001054945"/>
    </source>
</evidence>
<dbReference type="GO" id="GO:0004180">
    <property type="term" value="F:carboxypeptidase activity"/>
    <property type="evidence" value="ECO:0007669"/>
    <property type="project" value="UniProtKB-KW"/>
</dbReference>
<dbReference type="AlphaFoldDB" id="A0AAV4WZM4"/>
<keyword evidence="1" id="KW-0378">Hydrolase</keyword>
<proteinExistence type="predicted"/>
<dbReference type="EMBL" id="BPLR01016917">
    <property type="protein sequence ID" value="GIY87286.1"/>
    <property type="molecule type" value="Genomic_DNA"/>
</dbReference>
<dbReference type="PANTHER" id="PTHR10404">
    <property type="entry name" value="N-ACETYLATED-ALPHA-LINKED ACIDIC DIPEPTIDASE"/>
    <property type="match status" value="1"/>
</dbReference>
<evidence type="ECO:0000313" key="1">
    <source>
        <dbReference type="EMBL" id="GIY87286.1"/>
    </source>
</evidence>
<gene>
    <name evidence="1" type="primary">Folh1</name>
    <name evidence="1" type="ORF">CEXT_739971</name>
</gene>
<accession>A0AAV4WZM4</accession>
<comment type="caution">
    <text evidence="1">The sequence shown here is derived from an EMBL/GenBank/DDBJ whole genome shotgun (WGS) entry which is preliminary data.</text>
</comment>
<reference evidence="1 2" key="1">
    <citation type="submission" date="2021-06" db="EMBL/GenBank/DDBJ databases">
        <title>Caerostris extrusa draft genome.</title>
        <authorList>
            <person name="Kono N."/>
            <person name="Arakawa K."/>
        </authorList>
    </citation>
    <scope>NUCLEOTIDE SEQUENCE [LARGE SCALE GENOMIC DNA]</scope>
</reference>